<accession>A0A0B1P0M2</accession>
<sequence>MNNCPRLSEALPNLEAEAAGPSISTEIISETNLLNTLRPNNELSIVENSNLDQDNNVFDGPIINPSSYITSTYCKGYKKYCHPSLFYDHTRNRNFKQCSDCRQRNYTRRYPNAVPAQSVAQASANVHLPVEIKSNPPIHTVPNNCLRTCTKCRKSNPFSLFANSNDSSLLYTCNNCRARLHARRFPTAFEPTQIQRENEILDNIYDAGDEEINELLANIGLSVIEKEEVFNGPVPEEAPIGDDPIFVISQLQSREFRNHDEIQRRLQVDEENNEINNPDGTPQIDDDNQVENLVPNDPLIEDENPQIRNNEIVQSQSLDQIDSFLESNPPPQAEDLIIINNDLQTAERSEVIEAPPRRVPAWLAAPAARRLEPAGYLSRLGQ</sequence>
<evidence type="ECO:0000313" key="2">
    <source>
        <dbReference type="EMBL" id="KHJ30471.1"/>
    </source>
</evidence>
<name>A0A0B1P0M2_UNCNE</name>
<proteinExistence type="predicted"/>
<dbReference type="AlphaFoldDB" id="A0A0B1P0M2"/>
<dbReference type="EMBL" id="JNVN01004180">
    <property type="protein sequence ID" value="KHJ30471.1"/>
    <property type="molecule type" value="Genomic_DNA"/>
</dbReference>
<comment type="caution">
    <text evidence="2">The sequence shown here is derived from an EMBL/GenBank/DDBJ whole genome shotgun (WGS) entry which is preliminary data.</text>
</comment>
<protein>
    <submittedName>
        <fullName evidence="2">Uncharacterized protein</fullName>
    </submittedName>
</protein>
<gene>
    <name evidence="2" type="ORF">EV44_g3369</name>
</gene>
<keyword evidence="3" id="KW-1185">Reference proteome</keyword>
<dbReference type="Proteomes" id="UP000030854">
    <property type="component" value="Unassembled WGS sequence"/>
</dbReference>
<evidence type="ECO:0000256" key="1">
    <source>
        <dbReference type="SAM" id="MobiDB-lite"/>
    </source>
</evidence>
<feature type="region of interest" description="Disordered" evidence="1">
    <location>
        <begin position="268"/>
        <end position="304"/>
    </location>
</feature>
<dbReference type="HOGENOM" id="CLU_041473_0_0_1"/>
<reference evidence="2 3" key="1">
    <citation type="journal article" date="2014" name="BMC Genomics">
        <title>Adaptive genomic structural variation in the grape powdery mildew pathogen, Erysiphe necator.</title>
        <authorList>
            <person name="Jones L."/>
            <person name="Riaz S."/>
            <person name="Morales-Cruz A."/>
            <person name="Amrine K.C."/>
            <person name="McGuire B."/>
            <person name="Gubler W.D."/>
            <person name="Walker M.A."/>
            <person name="Cantu D."/>
        </authorList>
    </citation>
    <scope>NUCLEOTIDE SEQUENCE [LARGE SCALE GENOMIC DNA]</scope>
    <source>
        <strain evidence="3">c</strain>
    </source>
</reference>
<organism evidence="2 3">
    <name type="scientific">Uncinula necator</name>
    <name type="common">Grape powdery mildew</name>
    <dbReference type="NCBI Taxonomy" id="52586"/>
    <lineage>
        <taxon>Eukaryota</taxon>
        <taxon>Fungi</taxon>
        <taxon>Dikarya</taxon>
        <taxon>Ascomycota</taxon>
        <taxon>Pezizomycotina</taxon>
        <taxon>Leotiomycetes</taxon>
        <taxon>Erysiphales</taxon>
        <taxon>Erysiphaceae</taxon>
        <taxon>Erysiphe</taxon>
    </lineage>
</organism>
<evidence type="ECO:0000313" key="3">
    <source>
        <dbReference type="Proteomes" id="UP000030854"/>
    </source>
</evidence>